<dbReference type="Pfam" id="PF08531">
    <property type="entry name" value="Bac_rhamnosid_N"/>
    <property type="match status" value="1"/>
</dbReference>
<dbReference type="InterPro" id="IPR013737">
    <property type="entry name" value="Bac_rhamnosid_N"/>
</dbReference>
<feature type="domain" description="Alpha-L-rhamnosidase concanavalin-like" evidence="5">
    <location>
        <begin position="330"/>
        <end position="439"/>
    </location>
</feature>
<dbReference type="InterPro" id="IPR016007">
    <property type="entry name" value="Alpha_rhamnosid"/>
</dbReference>
<keyword evidence="10" id="KW-1185">Reference proteome</keyword>
<dbReference type="InterPro" id="IPR012341">
    <property type="entry name" value="6hp_glycosidase-like_sf"/>
</dbReference>
<dbReference type="PANTHER" id="PTHR33307:SF6">
    <property type="entry name" value="ALPHA-RHAMNOSIDASE (EUROFUNG)-RELATED"/>
    <property type="match status" value="1"/>
</dbReference>
<dbReference type="Pfam" id="PF17389">
    <property type="entry name" value="Bac_rhamnosid6H"/>
    <property type="match status" value="1"/>
</dbReference>
<dbReference type="PIRSF" id="PIRSF010631">
    <property type="entry name" value="A-rhamnsds"/>
    <property type="match status" value="1"/>
</dbReference>
<dbReference type="InterPro" id="IPR008902">
    <property type="entry name" value="Rhamnosid_concanavalin"/>
</dbReference>
<organism evidence="9 10">
    <name type="scientific">Agromyces allii</name>
    <dbReference type="NCBI Taxonomy" id="393607"/>
    <lineage>
        <taxon>Bacteria</taxon>
        <taxon>Bacillati</taxon>
        <taxon>Actinomycetota</taxon>
        <taxon>Actinomycetes</taxon>
        <taxon>Micrococcales</taxon>
        <taxon>Microbacteriaceae</taxon>
        <taxon>Agromyces</taxon>
    </lineage>
</organism>
<dbReference type="EC" id="3.2.1.40" evidence="2"/>
<dbReference type="Pfam" id="PF05592">
    <property type="entry name" value="Bac_rhamnosid"/>
    <property type="match status" value="1"/>
</dbReference>
<dbReference type="Gene3D" id="2.60.420.10">
    <property type="entry name" value="Maltose phosphorylase, domain 3"/>
    <property type="match status" value="1"/>
</dbReference>
<dbReference type="Pfam" id="PF17390">
    <property type="entry name" value="Bac_rhamnosid_C"/>
    <property type="match status" value="1"/>
</dbReference>
<dbReference type="RefSeq" id="WP_246200541.1">
    <property type="nucleotide sequence ID" value="NZ_BAAAMK010000004.1"/>
</dbReference>
<name>A0ABN2QU68_9MICO</name>
<dbReference type="Gene3D" id="1.50.10.10">
    <property type="match status" value="1"/>
</dbReference>
<feature type="compositionally biased region" description="Low complexity" evidence="4">
    <location>
        <begin position="899"/>
        <end position="916"/>
    </location>
</feature>
<evidence type="ECO:0000259" key="5">
    <source>
        <dbReference type="Pfam" id="PF05592"/>
    </source>
</evidence>
<dbReference type="SUPFAM" id="SSF48208">
    <property type="entry name" value="Six-hairpin glycosidases"/>
    <property type="match status" value="1"/>
</dbReference>
<feature type="domain" description="Alpha-L-rhamnosidase six-hairpin glycosidase" evidence="7">
    <location>
        <begin position="444"/>
        <end position="791"/>
    </location>
</feature>
<dbReference type="PANTHER" id="PTHR33307">
    <property type="entry name" value="ALPHA-RHAMNOSIDASE (EUROFUNG)"/>
    <property type="match status" value="1"/>
</dbReference>
<protein>
    <recommendedName>
        <fullName evidence="2">alpha-L-rhamnosidase</fullName>
        <ecNumber evidence="2">3.2.1.40</ecNumber>
    </recommendedName>
</protein>
<evidence type="ECO:0000256" key="3">
    <source>
        <dbReference type="ARBA" id="ARBA00022801"/>
    </source>
</evidence>
<dbReference type="EMBL" id="BAAAMK010000004">
    <property type="protein sequence ID" value="GAA1958046.1"/>
    <property type="molecule type" value="Genomic_DNA"/>
</dbReference>
<comment type="caution">
    <text evidence="9">The sequence shown here is derived from an EMBL/GenBank/DDBJ whole genome shotgun (WGS) entry which is preliminary data.</text>
</comment>
<evidence type="ECO:0000256" key="4">
    <source>
        <dbReference type="SAM" id="MobiDB-lite"/>
    </source>
</evidence>
<accession>A0ABN2QU68</accession>
<evidence type="ECO:0000259" key="7">
    <source>
        <dbReference type="Pfam" id="PF17389"/>
    </source>
</evidence>
<evidence type="ECO:0000259" key="8">
    <source>
        <dbReference type="Pfam" id="PF17390"/>
    </source>
</evidence>
<feature type="domain" description="Bacterial alpha-L-rhamnosidase N-terminal" evidence="6">
    <location>
        <begin position="148"/>
        <end position="320"/>
    </location>
</feature>
<dbReference type="InterPro" id="IPR008928">
    <property type="entry name" value="6-hairpin_glycosidase_sf"/>
</dbReference>
<proteinExistence type="predicted"/>
<dbReference type="Proteomes" id="UP001499954">
    <property type="component" value="Unassembled WGS sequence"/>
</dbReference>
<evidence type="ECO:0000259" key="6">
    <source>
        <dbReference type="Pfam" id="PF08531"/>
    </source>
</evidence>
<feature type="domain" description="Alpha-L-rhamnosidase C-terminal" evidence="8">
    <location>
        <begin position="793"/>
        <end position="863"/>
    </location>
</feature>
<dbReference type="InterPro" id="IPR035398">
    <property type="entry name" value="Bac_rhamnosid_C"/>
</dbReference>
<evidence type="ECO:0000256" key="1">
    <source>
        <dbReference type="ARBA" id="ARBA00001445"/>
    </source>
</evidence>
<evidence type="ECO:0000256" key="2">
    <source>
        <dbReference type="ARBA" id="ARBA00012652"/>
    </source>
</evidence>
<gene>
    <name evidence="9" type="ORF">GCM10009717_25640</name>
</gene>
<evidence type="ECO:0000313" key="10">
    <source>
        <dbReference type="Proteomes" id="UP001499954"/>
    </source>
</evidence>
<dbReference type="Pfam" id="PF25788">
    <property type="entry name" value="Ig_Rha78A_N"/>
    <property type="match status" value="1"/>
</dbReference>
<sequence>MVGEVWLENRRGLEGLGIGEPSPRLSWIALAPADAWELELERDDGRVERSVTTSGSTRLVAWPFGELRSREGGLMRVRAAMSDAAWSASVRVEAGLLDRADWAVPFVSPSPAEPVRAPSTAAEPATLRPGYLLRATWDAADLGVDPGRIRRARVYSSAHGVYELELNGSPVSADLLSPGWTSYRHRLRTQTYDVTDAIHEGRNTIGAWLADGWYRGRIGFDGGLWNVYGADASLLLQLELTLDDGQVVRVPLEDAWSWHPSPITEVGLYEGERYDARLLPDGWSRPDFDDAEWATPHLLPLDGFDAQLEPPTGPPVRVIEALRPQTIERLDGGRIRLDFGQNVSGKLRIRLRGPAGHTVRLHHAEVLENGALGIRPLRAAVSIDEYVCAGPDRADDGADGGHALETWTPRFTIHGFRYAELENWPGDPDSVDVEALVVHTEMVRTGWFESSHPALNRLHENVVWSMRDNFVDLPTDCPQRDERLGWTGDIQVFAPTALRLYAAHGTLAGWLRDVAVEQAEQGHVPNFVPWIECGFPNFPTAAWGDAAVIVPWELYQHDGDPRVLVDQYDSMRAWVDLVDGLTGGTGLWNTGFQLGDWLDPAAPPDNPGQSHTDKHLVATAYHVRTARIMADTAALLGRDVDEARYRGIAERALAAFRAEYLSPAGRIVSDTPTSIALAVVFDLFATAEQEHRAGERLVELVAENDYRISTGFVGTPIICDALAKAGAMDAAYHLLLQDQLPSWLYQVGMGATTIWERWDSMLPDGTVNPGDMTSFNHYALGAVAGFMHRVIAGLDTAAPGGTQLRIAPRPGGGLTQASASHLGPLGLASSSWRRDGESFTLEVLIPVGATARVHLPDGSEVRGLGAGRHTFTCAVRDAASDPPRPRRRWRGGPHEDEVAPAASVAEAPVDAAVDAS</sequence>
<feature type="region of interest" description="Disordered" evidence="4">
    <location>
        <begin position="877"/>
        <end position="916"/>
    </location>
</feature>
<dbReference type="Gene3D" id="2.60.120.260">
    <property type="entry name" value="Galactose-binding domain-like"/>
    <property type="match status" value="2"/>
</dbReference>
<keyword evidence="3" id="KW-0378">Hydrolase</keyword>
<reference evidence="9 10" key="1">
    <citation type="journal article" date="2019" name="Int. J. Syst. Evol. Microbiol.">
        <title>The Global Catalogue of Microorganisms (GCM) 10K type strain sequencing project: providing services to taxonomists for standard genome sequencing and annotation.</title>
        <authorList>
            <consortium name="The Broad Institute Genomics Platform"/>
            <consortium name="The Broad Institute Genome Sequencing Center for Infectious Disease"/>
            <person name="Wu L."/>
            <person name="Ma J."/>
        </authorList>
    </citation>
    <scope>NUCLEOTIDE SEQUENCE [LARGE SCALE GENOMIC DNA]</scope>
    <source>
        <strain evidence="9 10">JCM 13584</strain>
    </source>
</reference>
<comment type="catalytic activity">
    <reaction evidence="1">
        <text>Hydrolysis of terminal non-reducing alpha-L-rhamnose residues in alpha-L-rhamnosides.</text>
        <dbReference type="EC" id="3.2.1.40"/>
    </reaction>
</comment>
<dbReference type="InterPro" id="IPR035396">
    <property type="entry name" value="Bac_rhamnosid6H"/>
</dbReference>
<evidence type="ECO:0000313" key="9">
    <source>
        <dbReference type="EMBL" id="GAA1958046.1"/>
    </source>
</evidence>